<dbReference type="InterPro" id="IPR050832">
    <property type="entry name" value="Bact_Acetyltransf"/>
</dbReference>
<dbReference type="EC" id="2.3.1.-" evidence="5"/>
<organism evidence="5 6">
    <name type="scientific">Streptomyces europaeiscabiei</name>
    <dbReference type="NCBI Taxonomy" id="146819"/>
    <lineage>
        <taxon>Bacteria</taxon>
        <taxon>Bacillati</taxon>
        <taxon>Actinomycetota</taxon>
        <taxon>Actinomycetes</taxon>
        <taxon>Kitasatosporales</taxon>
        <taxon>Streptomycetaceae</taxon>
        <taxon>Streptomyces</taxon>
    </lineage>
</organism>
<evidence type="ECO:0000256" key="1">
    <source>
        <dbReference type="ARBA" id="ARBA00022679"/>
    </source>
</evidence>
<evidence type="ECO:0000256" key="3">
    <source>
        <dbReference type="SAM" id="MobiDB-lite"/>
    </source>
</evidence>
<evidence type="ECO:0000313" key="5">
    <source>
        <dbReference type="EMBL" id="MDX3128254.1"/>
    </source>
</evidence>
<feature type="region of interest" description="Disordered" evidence="3">
    <location>
        <begin position="1"/>
        <end position="23"/>
    </location>
</feature>
<accession>A0AAJ2PIF7</accession>
<evidence type="ECO:0000313" key="6">
    <source>
        <dbReference type="Proteomes" id="UP001273589"/>
    </source>
</evidence>
<dbReference type="GO" id="GO:0016747">
    <property type="term" value="F:acyltransferase activity, transferring groups other than amino-acyl groups"/>
    <property type="evidence" value="ECO:0007669"/>
    <property type="project" value="InterPro"/>
</dbReference>
<dbReference type="Proteomes" id="UP001273589">
    <property type="component" value="Unassembled WGS sequence"/>
</dbReference>
<sequence length="168" mass="18662">MTEHESAQQEQGQQQGRGTVRLRRGAAEDAGAVTQVFLASRAAAMPYLPRVHSDEDTLAWITHVVLPDSTVWVAESEQGDVLGFASLEGTELDHLYLRPDVLRRGIGSRLLAQVREASPEELTLHVFQRNTAARAFYERHGFTAVDFNDGSRNEENEPDATYRWVAGG</sequence>
<feature type="compositionally biased region" description="Low complexity" evidence="3">
    <location>
        <begin position="8"/>
        <end position="19"/>
    </location>
</feature>
<dbReference type="PANTHER" id="PTHR43877:SF1">
    <property type="entry name" value="ACETYLTRANSFERASE"/>
    <property type="match status" value="1"/>
</dbReference>
<dbReference type="EMBL" id="JARAWN010000001">
    <property type="protein sequence ID" value="MDX3128254.1"/>
    <property type="molecule type" value="Genomic_DNA"/>
</dbReference>
<dbReference type="Pfam" id="PF13508">
    <property type="entry name" value="Acetyltransf_7"/>
    <property type="match status" value="1"/>
</dbReference>
<protein>
    <submittedName>
        <fullName evidence="5">GNAT family N-acetyltransferase</fullName>
        <ecNumber evidence="5">2.3.1.-</ecNumber>
    </submittedName>
</protein>
<dbReference type="InterPro" id="IPR000182">
    <property type="entry name" value="GNAT_dom"/>
</dbReference>
<gene>
    <name evidence="5" type="ORF">PV367_00145</name>
</gene>
<dbReference type="PROSITE" id="PS51186">
    <property type="entry name" value="GNAT"/>
    <property type="match status" value="1"/>
</dbReference>
<proteinExistence type="predicted"/>
<feature type="domain" description="N-acetyltransferase" evidence="4">
    <location>
        <begin position="20"/>
        <end position="168"/>
    </location>
</feature>
<dbReference type="AlphaFoldDB" id="A0AAJ2PIF7"/>
<comment type="caution">
    <text evidence="5">The sequence shown here is derived from an EMBL/GenBank/DDBJ whole genome shotgun (WGS) entry which is preliminary data.</text>
</comment>
<dbReference type="RefSeq" id="WP_037698212.1">
    <property type="nucleotide sequence ID" value="NZ_JARAWN010000001.1"/>
</dbReference>
<evidence type="ECO:0000256" key="2">
    <source>
        <dbReference type="ARBA" id="ARBA00023315"/>
    </source>
</evidence>
<evidence type="ECO:0000259" key="4">
    <source>
        <dbReference type="PROSITE" id="PS51186"/>
    </source>
</evidence>
<reference evidence="5" key="1">
    <citation type="journal article" date="2023" name="Microb. Genom.">
        <title>Mesoterricola silvestris gen. nov., sp. nov., Mesoterricola sediminis sp. nov., Geothrix oryzae sp. nov., Geothrix edaphica sp. nov., Geothrix rubra sp. nov., and Geothrix limicola sp. nov., six novel members of Acidobacteriota isolated from soils.</title>
        <authorList>
            <person name="Weisberg A.J."/>
            <person name="Pearce E."/>
            <person name="Kramer C.G."/>
            <person name="Chang J.H."/>
            <person name="Clarke C.R."/>
        </authorList>
    </citation>
    <scope>NUCLEOTIDE SEQUENCE</scope>
    <source>
        <strain evidence="5">ND06-05F</strain>
    </source>
</reference>
<keyword evidence="2 5" id="KW-0012">Acyltransferase</keyword>
<dbReference type="InterPro" id="IPR016181">
    <property type="entry name" value="Acyl_CoA_acyltransferase"/>
</dbReference>
<keyword evidence="1 5" id="KW-0808">Transferase</keyword>
<name>A0AAJ2PIF7_9ACTN</name>
<dbReference type="SUPFAM" id="SSF55729">
    <property type="entry name" value="Acyl-CoA N-acyltransferases (Nat)"/>
    <property type="match status" value="1"/>
</dbReference>
<dbReference type="Gene3D" id="3.40.630.30">
    <property type="match status" value="1"/>
</dbReference>
<dbReference type="CDD" id="cd04301">
    <property type="entry name" value="NAT_SF"/>
    <property type="match status" value="1"/>
</dbReference>
<dbReference type="PANTHER" id="PTHR43877">
    <property type="entry name" value="AMINOALKYLPHOSPHONATE N-ACETYLTRANSFERASE-RELATED-RELATED"/>
    <property type="match status" value="1"/>
</dbReference>